<dbReference type="OrthoDB" id="408631at2759"/>
<dbReference type="Pfam" id="PF00135">
    <property type="entry name" value="COesterase"/>
    <property type="match status" value="1"/>
</dbReference>
<proteinExistence type="inferred from homology"/>
<keyword evidence="6" id="KW-1185">Reference proteome</keyword>
<dbReference type="SUPFAM" id="SSF53474">
    <property type="entry name" value="alpha/beta-Hydrolases"/>
    <property type="match status" value="1"/>
</dbReference>
<comment type="similarity">
    <text evidence="1 3">Belongs to the type-B carboxylesterase/lipase family.</text>
</comment>
<reference evidence="5 6" key="1">
    <citation type="submission" date="2016-04" db="EMBL/GenBank/DDBJ databases">
        <title>A degradative enzymes factory behind the ericoid mycorrhizal symbiosis.</title>
        <authorList>
            <consortium name="DOE Joint Genome Institute"/>
            <person name="Martino E."/>
            <person name="Morin E."/>
            <person name="Grelet G."/>
            <person name="Kuo A."/>
            <person name="Kohler A."/>
            <person name="Daghino S."/>
            <person name="Barry K."/>
            <person name="Choi C."/>
            <person name="Cichocki N."/>
            <person name="Clum A."/>
            <person name="Copeland A."/>
            <person name="Hainaut M."/>
            <person name="Haridas S."/>
            <person name="Labutti K."/>
            <person name="Lindquist E."/>
            <person name="Lipzen A."/>
            <person name="Khouja H.-R."/>
            <person name="Murat C."/>
            <person name="Ohm R."/>
            <person name="Olson A."/>
            <person name="Spatafora J."/>
            <person name="Veneault-Fourrey C."/>
            <person name="Henrissat B."/>
            <person name="Grigoriev I."/>
            <person name="Martin F."/>
            <person name="Perotto S."/>
        </authorList>
    </citation>
    <scope>NUCLEOTIDE SEQUENCE [LARGE SCALE GENOMIC DNA]</scope>
    <source>
        <strain evidence="5 6">F</strain>
    </source>
</reference>
<dbReference type="Proteomes" id="UP000235786">
    <property type="component" value="Unassembled WGS sequence"/>
</dbReference>
<dbReference type="FunFam" id="3.40.50.1820:FF:000342">
    <property type="entry name" value="Carboxylic ester hydrolase"/>
    <property type="match status" value="1"/>
</dbReference>
<dbReference type="Gene3D" id="3.40.50.1820">
    <property type="entry name" value="alpha/beta hydrolase"/>
    <property type="match status" value="1"/>
</dbReference>
<evidence type="ECO:0000313" key="5">
    <source>
        <dbReference type="EMBL" id="PMD30275.1"/>
    </source>
</evidence>
<feature type="chain" id="PRO_5014210435" description="Carboxylic ester hydrolase" evidence="3">
    <location>
        <begin position="21"/>
        <end position="690"/>
    </location>
</feature>
<evidence type="ECO:0000256" key="3">
    <source>
        <dbReference type="RuleBase" id="RU361235"/>
    </source>
</evidence>
<evidence type="ECO:0000313" key="6">
    <source>
        <dbReference type="Proteomes" id="UP000235786"/>
    </source>
</evidence>
<evidence type="ECO:0000256" key="2">
    <source>
        <dbReference type="ARBA" id="ARBA00022801"/>
    </source>
</evidence>
<name>A0A2J6QVJ1_HYAVF</name>
<dbReference type="AlphaFoldDB" id="A0A2J6QVJ1"/>
<dbReference type="InterPro" id="IPR029058">
    <property type="entry name" value="AB_hydrolase_fold"/>
</dbReference>
<dbReference type="PANTHER" id="PTHR43142">
    <property type="entry name" value="CARBOXYLIC ESTER HYDROLASE"/>
    <property type="match status" value="1"/>
</dbReference>
<evidence type="ECO:0000259" key="4">
    <source>
        <dbReference type="Pfam" id="PF00135"/>
    </source>
</evidence>
<sequence length="690" mass="73938">MAPRSSIWLASCLSVSLSIATSPSNFGSSVTLLYQNNLNVTDDPNHVGFLMLDEFGENDAGAACEIFNEGLLPKSVIESHSADIISSLSYVAWAGRADLFQLYFIDEGVLGYNHLTQQLSFPQIIDPELKLPVLCTQSDTANTPGNAKATTTNQIQIASGKNTYVGFRNQKSFRFLGIPYANVPQRWVYSNLYSGTGQTINATEYGSQCAQGGSGSENCLFLNIQTPYIPLQGDTSDLRPVMFWIHGGGFTGGTGADQLSDGGNLASREDIVVVTINYRLSTLGFLAIPGTKITGNYGISDQITALEWVIENIASFGGDPNQITINGESAGASSVRVLLGSPPAIGKFQGAIAMSNLGGGVDLGINGDYATTYSSYDTANFSFSQAGQQIFQEAGCNQTVLADKITCLKAYPALKLVGLSTVARYVVQDGHYVNTEELNVVERNPGTAHVPVIFGIAANDGASFSTYPTTPVTTQLDGIVASLGVSNSTAQSIINSGLFPYHDTGNVTLDSFNVSQRIATDIQFRCIDQATMYAASQSDAFDSSYFYQIDRTINGYDPNNVGVAPKSAAFPNGNPKLPYFNVHGADMPFVLATLSTIRDPNDLFAQQVISGYFAEFVKSGQPNPSLSYLRARGYTKTIENAVTTGPWLEVQGTQGPIRRLDFPATADSFVDVPQCAFLNYSLSYYLDGGK</sequence>
<keyword evidence="3" id="KW-0732">Signal</keyword>
<dbReference type="PROSITE" id="PS00122">
    <property type="entry name" value="CARBOXYLESTERASE_B_1"/>
    <property type="match status" value="1"/>
</dbReference>
<dbReference type="STRING" id="1149755.A0A2J6QVJ1"/>
<feature type="signal peptide" evidence="3">
    <location>
        <begin position="1"/>
        <end position="20"/>
    </location>
</feature>
<gene>
    <name evidence="5" type="ORF">L207DRAFT_573711</name>
</gene>
<organism evidence="5 6">
    <name type="scientific">Hyaloscypha variabilis (strain UAMH 11265 / GT02V1 / F)</name>
    <name type="common">Meliniomyces variabilis</name>
    <dbReference type="NCBI Taxonomy" id="1149755"/>
    <lineage>
        <taxon>Eukaryota</taxon>
        <taxon>Fungi</taxon>
        <taxon>Dikarya</taxon>
        <taxon>Ascomycota</taxon>
        <taxon>Pezizomycotina</taxon>
        <taxon>Leotiomycetes</taxon>
        <taxon>Helotiales</taxon>
        <taxon>Hyaloscyphaceae</taxon>
        <taxon>Hyaloscypha</taxon>
        <taxon>Hyaloscypha variabilis</taxon>
    </lineage>
</organism>
<feature type="domain" description="Carboxylesterase type B" evidence="4">
    <location>
        <begin position="171"/>
        <end position="664"/>
    </location>
</feature>
<accession>A0A2J6QVJ1</accession>
<evidence type="ECO:0000256" key="1">
    <source>
        <dbReference type="ARBA" id="ARBA00005964"/>
    </source>
</evidence>
<protein>
    <recommendedName>
        <fullName evidence="3">Carboxylic ester hydrolase</fullName>
        <ecNumber evidence="3">3.1.1.-</ecNumber>
    </recommendedName>
</protein>
<dbReference type="PANTHER" id="PTHR43142:SF3">
    <property type="entry name" value="PUTATIVE (AFU_ORTHOLOGUE AFUA_3G09070)-RELATED"/>
    <property type="match status" value="1"/>
</dbReference>
<dbReference type="InterPro" id="IPR019826">
    <property type="entry name" value="Carboxylesterase_B_AS"/>
</dbReference>
<dbReference type="EMBL" id="KZ613968">
    <property type="protein sequence ID" value="PMD30275.1"/>
    <property type="molecule type" value="Genomic_DNA"/>
</dbReference>
<dbReference type="GO" id="GO:0016787">
    <property type="term" value="F:hydrolase activity"/>
    <property type="evidence" value="ECO:0007669"/>
    <property type="project" value="UniProtKB-KW"/>
</dbReference>
<keyword evidence="2 3" id="KW-0378">Hydrolase</keyword>
<dbReference type="InterPro" id="IPR002018">
    <property type="entry name" value="CarbesteraseB"/>
</dbReference>
<dbReference type="EC" id="3.1.1.-" evidence="3"/>